<dbReference type="Proteomes" id="UP000323521">
    <property type="component" value="Chromosome"/>
</dbReference>
<name>A0A3G1L0B6_FORW1</name>
<dbReference type="Pfam" id="PF06580">
    <property type="entry name" value="His_kinase"/>
    <property type="match status" value="1"/>
</dbReference>
<feature type="transmembrane region" description="Helical" evidence="1">
    <location>
        <begin position="6"/>
        <end position="27"/>
    </location>
</feature>
<keyword evidence="1" id="KW-1133">Transmembrane helix</keyword>
<evidence type="ECO:0000256" key="1">
    <source>
        <dbReference type="SAM" id="Phobius"/>
    </source>
</evidence>
<dbReference type="GO" id="GO:0016020">
    <property type="term" value="C:membrane"/>
    <property type="evidence" value="ECO:0007669"/>
    <property type="project" value="InterPro"/>
</dbReference>
<dbReference type="InterPro" id="IPR036890">
    <property type="entry name" value="HATPase_C_sf"/>
</dbReference>
<dbReference type="Gene3D" id="3.30.565.10">
    <property type="entry name" value="Histidine kinase-like ATPase, C-terminal domain"/>
    <property type="match status" value="1"/>
</dbReference>
<feature type="domain" description="Signal transduction histidine kinase internal region" evidence="3">
    <location>
        <begin position="55"/>
        <end position="133"/>
    </location>
</feature>
<keyword evidence="1" id="KW-0812">Transmembrane</keyword>
<accession>A0A3G1L0B6</accession>
<dbReference type="InterPro" id="IPR010559">
    <property type="entry name" value="Sig_transdc_His_kin_internal"/>
</dbReference>
<protein>
    <submittedName>
        <fullName evidence="4">Sensor histidine kinase</fullName>
    </submittedName>
</protein>
<feature type="domain" description="Histidine kinase/HSP90-like ATPase" evidence="2">
    <location>
        <begin position="152"/>
        <end position="256"/>
    </location>
</feature>
<evidence type="ECO:0000313" key="4">
    <source>
        <dbReference type="EMBL" id="ATW28084.1"/>
    </source>
</evidence>
<evidence type="ECO:0000313" key="5">
    <source>
        <dbReference type="Proteomes" id="UP000323521"/>
    </source>
</evidence>
<dbReference type="PANTHER" id="PTHR34220">
    <property type="entry name" value="SENSOR HISTIDINE KINASE YPDA"/>
    <property type="match status" value="1"/>
</dbReference>
<keyword evidence="1" id="KW-0472">Membrane</keyword>
<reference evidence="4 5" key="1">
    <citation type="submission" date="2016-10" db="EMBL/GenBank/DDBJ databases">
        <title>Complete Genome Sequence of Peptococcaceae strain DCMF.</title>
        <authorList>
            <person name="Edwards R.J."/>
            <person name="Holland S.I."/>
            <person name="Deshpande N.P."/>
            <person name="Wong Y.K."/>
            <person name="Ertan H."/>
            <person name="Manefield M."/>
            <person name="Russell T.L."/>
            <person name="Lee M.J."/>
        </authorList>
    </citation>
    <scope>NUCLEOTIDE SEQUENCE [LARGE SCALE GENOMIC DNA]</scope>
    <source>
        <strain evidence="4 5">DCMF</strain>
    </source>
</reference>
<proteinExistence type="predicted"/>
<keyword evidence="4" id="KW-0808">Transferase</keyword>
<dbReference type="GO" id="GO:0000155">
    <property type="term" value="F:phosphorelay sensor kinase activity"/>
    <property type="evidence" value="ECO:0007669"/>
    <property type="project" value="InterPro"/>
</dbReference>
<dbReference type="KEGG" id="fwa:DCMF_28000"/>
<dbReference type="AlphaFoldDB" id="A0A3G1L0B6"/>
<keyword evidence="5" id="KW-1185">Reference proteome</keyword>
<dbReference type="SUPFAM" id="SSF55874">
    <property type="entry name" value="ATPase domain of HSP90 chaperone/DNA topoisomerase II/histidine kinase"/>
    <property type="match status" value="1"/>
</dbReference>
<evidence type="ECO:0000259" key="2">
    <source>
        <dbReference type="Pfam" id="PF02518"/>
    </source>
</evidence>
<gene>
    <name evidence="4" type="ORF">DCMF_28000</name>
</gene>
<dbReference type="OrthoDB" id="9809348at2"/>
<dbReference type="InterPro" id="IPR003594">
    <property type="entry name" value="HATPase_dom"/>
</dbReference>
<organism evidence="4 5">
    <name type="scientific">Formimonas warabiya</name>
    <dbReference type="NCBI Taxonomy" id="1761012"/>
    <lineage>
        <taxon>Bacteria</taxon>
        <taxon>Bacillati</taxon>
        <taxon>Bacillota</taxon>
        <taxon>Clostridia</taxon>
        <taxon>Eubacteriales</taxon>
        <taxon>Peptococcaceae</taxon>
        <taxon>Candidatus Formimonas</taxon>
    </lineage>
</organism>
<keyword evidence="4" id="KW-0418">Kinase</keyword>
<sequence length="273" mass="31836">MVSYQLFFLITLISILGPVIGILLIVFNSMLEQEIHVLEIENRRIFLESELQKSEYLQLTQQIQPHFLFNTLNSLLSLARFKRLDQLIPSFEHLVLYLRYKYQVKCQLNPLDQEIDHTKHYLAIQHLRYGDRLQIEWQVEPGLDRAMIPSYLIQILVENAFKHGLEQVEERACLWITICKKVINQDNYVELVVQDNGPGFLYDPLEEREDDQDQKKGIGLTNIAKRINLLFSHQAKLEVVVNSSLHQGGMIKACWPLKQVLNSDGDSFTPSEF</sequence>
<dbReference type="PANTHER" id="PTHR34220:SF7">
    <property type="entry name" value="SENSOR HISTIDINE KINASE YPDA"/>
    <property type="match status" value="1"/>
</dbReference>
<dbReference type="EMBL" id="CP017634">
    <property type="protein sequence ID" value="ATW28084.1"/>
    <property type="molecule type" value="Genomic_DNA"/>
</dbReference>
<dbReference type="InterPro" id="IPR050640">
    <property type="entry name" value="Bact_2-comp_sensor_kinase"/>
</dbReference>
<evidence type="ECO:0000259" key="3">
    <source>
        <dbReference type="Pfam" id="PF06580"/>
    </source>
</evidence>
<dbReference type="Pfam" id="PF02518">
    <property type="entry name" value="HATPase_c"/>
    <property type="match status" value="1"/>
</dbReference>
<dbReference type="RefSeq" id="WP_148137491.1">
    <property type="nucleotide sequence ID" value="NZ_CP017634.1"/>
</dbReference>